<sequence length="563" mass="65053">TVIFVAETNCTLVYYATEVEYSEAAQYQYYFTSTNIKSVDECAAFCYNRKFCHTAVYNYFASTCSISYDRAVNCQIPYKFLDNNSFDVLSEARELSPPKLSVAELGREDQRGNNLGKSNSFIDTELSKEYGFQKLPEKYINRENGYLYRVQLEDINENLRNQSEEHEIRRKENKKEIDARPGNRNESNLINVFILFFQVFFSTCRCACAKTWKDETNCTVRCKSFQYSNSRQNCILNSADHTGDFDLIYTWNNDYYYRTCDKEGMFICLRLIASSCQVDGIAPVSALEFGSENEEWNRIINEEIQKDHTTKKRSTTDNPSTSSIVLNDTNFLHWWQNTRPAEMSKKAYASIEDELFTSGPLRKKSWDQKSSLINVTWELNLSKFWVIDGYVLKGTAGGLEQDVTLEECKCHCVNSRISGRYSFQCMSATYYHKERDCVLNLQTRNDISEKFHQQHNVSYLETICSVGNTDACFLEMPNHVLEGTAFAAETNASLNECKCYCMNSERQYGAACYSVQYYFNSRTCLLNNNNPNNFSYLPASTLLHSYFDRTCFGQSNVLISFLT</sequence>
<feature type="domain" description="Apple" evidence="2">
    <location>
        <begin position="379"/>
        <end position="464"/>
    </location>
</feature>
<dbReference type="InterPro" id="IPR052774">
    <property type="entry name" value="Celegans_DevNeuronal_Protein"/>
</dbReference>
<accession>A0A158RB18</accession>
<evidence type="ECO:0000313" key="4">
    <source>
        <dbReference type="Proteomes" id="UP000276776"/>
    </source>
</evidence>
<dbReference type="EMBL" id="UYYF01000228">
    <property type="protein sequence ID" value="VDM97171.1"/>
    <property type="molecule type" value="Genomic_DNA"/>
</dbReference>
<evidence type="ECO:0000256" key="1">
    <source>
        <dbReference type="SAM" id="Coils"/>
    </source>
</evidence>
<evidence type="ECO:0000313" key="3">
    <source>
        <dbReference type="EMBL" id="VDM97171.1"/>
    </source>
</evidence>
<keyword evidence="1" id="KW-0175">Coiled coil</keyword>
<dbReference type="SUPFAM" id="SSF57414">
    <property type="entry name" value="Hairpin loop containing domain-like"/>
    <property type="match status" value="2"/>
</dbReference>
<gene>
    <name evidence="3" type="ORF">TCLT_LOCUS1629</name>
</gene>
<organism evidence="5">
    <name type="scientific">Thelazia callipaeda</name>
    <name type="common">Oriental eyeworm</name>
    <name type="synonym">Parasitic nematode</name>
    <dbReference type="NCBI Taxonomy" id="103827"/>
    <lineage>
        <taxon>Eukaryota</taxon>
        <taxon>Metazoa</taxon>
        <taxon>Ecdysozoa</taxon>
        <taxon>Nematoda</taxon>
        <taxon>Chromadorea</taxon>
        <taxon>Rhabditida</taxon>
        <taxon>Spirurina</taxon>
        <taxon>Spiruromorpha</taxon>
        <taxon>Thelazioidea</taxon>
        <taxon>Thelaziidae</taxon>
        <taxon>Thelazia</taxon>
    </lineage>
</organism>
<reference evidence="5" key="1">
    <citation type="submission" date="2016-04" db="UniProtKB">
        <authorList>
            <consortium name="WormBaseParasite"/>
        </authorList>
    </citation>
    <scope>IDENTIFICATION</scope>
</reference>
<protein>
    <submittedName>
        <fullName evidence="5">Apple domain-containing protein</fullName>
    </submittedName>
</protein>
<feature type="domain" description="Apple" evidence="2">
    <location>
        <begin position="472"/>
        <end position="551"/>
    </location>
</feature>
<dbReference type="SMART" id="SM00473">
    <property type="entry name" value="PAN_AP"/>
    <property type="match status" value="4"/>
</dbReference>
<dbReference type="PANTHER" id="PTHR47327:SF1">
    <property type="entry name" value="RE15579P"/>
    <property type="match status" value="1"/>
</dbReference>
<evidence type="ECO:0000313" key="5">
    <source>
        <dbReference type="WBParaSite" id="TCLT_0000162801-mRNA-1"/>
    </source>
</evidence>
<dbReference type="Pfam" id="PF00024">
    <property type="entry name" value="PAN_1"/>
    <property type="match status" value="2"/>
</dbReference>
<name>A0A158RB18_THECL</name>
<dbReference type="AlphaFoldDB" id="A0A158RB18"/>
<dbReference type="Gene3D" id="3.50.4.10">
    <property type="entry name" value="Hepatocyte Growth Factor"/>
    <property type="match status" value="2"/>
</dbReference>
<dbReference type="PANTHER" id="PTHR47327">
    <property type="entry name" value="FI18240P1-RELATED"/>
    <property type="match status" value="1"/>
</dbReference>
<dbReference type="Proteomes" id="UP000276776">
    <property type="component" value="Unassembled WGS sequence"/>
</dbReference>
<dbReference type="STRING" id="103827.A0A158RB18"/>
<dbReference type="PROSITE" id="PS50948">
    <property type="entry name" value="PAN"/>
    <property type="match status" value="2"/>
</dbReference>
<dbReference type="WBParaSite" id="TCLT_0000162801-mRNA-1">
    <property type="protein sequence ID" value="TCLT_0000162801-mRNA-1"/>
    <property type="gene ID" value="TCLT_0000162801"/>
</dbReference>
<dbReference type="OMA" id="GSENEEW"/>
<dbReference type="CDD" id="cd01099">
    <property type="entry name" value="PAN_AP_HGF"/>
    <property type="match status" value="2"/>
</dbReference>
<dbReference type="GO" id="GO:0009653">
    <property type="term" value="P:anatomical structure morphogenesis"/>
    <property type="evidence" value="ECO:0007669"/>
    <property type="project" value="TreeGrafter"/>
</dbReference>
<proteinExistence type="predicted"/>
<feature type="coiled-coil region" evidence="1">
    <location>
        <begin position="149"/>
        <end position="176"/>
    </location>
</feature>
<evidence type="ECO:0000259" key="2">
    <source>
        <dbReference type="PROSITE" id="PS50948"/>
    </source>
</evidence>
<dbReference type="OrthoDB" id="5869676at2759"/>
<reference evidence="3 4" key="2">
    <citation type="submission" date="2018-11" db="EMBL/GenBank/DDBJ databases">
        <authorList>
            <consortium name="Pathogen Informatics"/>
        </authorList>
    </citation>
    <scope>NUCLEOTIDE SEQUENCE [LARGE SCALE GENOMIC DNA]</scope>
</reference>
<keyword evidence="4" id="KW-1185">Reference proteome</keyword>
<dbReference type="InterPro" id="IPR003609">
    <property type="entry name" value="Pan_app"/>
</dbReference>